<reference evidence="8" key="1">
    <citation type="submission" date="2020-12" db="EMBL/GenBank/DDBJ databases">
        <title>Metabolic potential, ecology and presence of endohyphal bacteria is reflected in genomic diversity of Mucoromycotina.</title>
        <authorList>
            <person name="Muszewska A."/>
            <person name="Okrasinska A."/>
            <person name="Steczkiewicz K."/>
            <person name="Drgas O."/>
            <person name="Orlowska M."/>
            <person name="Perlinska-Lenart U."/>
            <person name="Aleksandrzak-Piekarczyk T."/>
            <person name="Szatraj K."/>
            <person name="Zielenkiewicz U."/>
            <person name="Pilsyk S."/>
            <person name="Malc E."/>
            <person name="Mieczkowski P."/>
            <person name="Kruszewska J.S."/>
            <person name="Biernat P."/>
            <person name="Pawlowska J."/>
        </authorList>
    </citation>
    <scope>NUCLEOTIDE SEQUENCE</scope>
    <source>
        <strain evidence="8">WA0000051536</strain>
    </source>
</reference>
<keyword evidence="4" id="KW-0597">Phosphoprotein</keyword>
<dbReference type="Gene3D" id="1.20.1270.60">
    <property type="entry name" value="Arfaptin homology (AH) domain/BAR domain"/>
    <property type="match status" value="1"/>
</dbReference>
<protein>
    <recommendedName>
        <fullName evidence="7">SH3 domain-containing protein</fullName>
    </recommendedName>
</protein>
<comment type="subcellular location">
    <subcellularLocation>
        <location evidence="1">Cytoplasm</location>
    </subcellularLocation>
</comment>
<evidence type="ECO:0000256" key="6">
    <source>
        <dbReference type="SAM" id="MobiDB-lite"/>
    </source>
</evidence>
<feature type="compositionally biased region" description="Polar residues" evidence="6">
    <location>
        <begin position="489"/>
        <end position="499"/>
    </location>
</feature>
<dbReference type="InterPro" id="IPR001452">
    <property type="entry name" value="SH3_domain"/>
</dbReference>
<dbReference type="PANTHER" id="PTHR23065:SF7">
    <property type="entry name" value="NOSTRIN, ISOFORM H"/>
    <property type="match status" value="1"/>
</dbReference>
<dbReference type="InterPro" id="IPR027267">
    <property type="entry name" value="AH/BAR_dom_sf"/>
</dbReference>
<proteinExistence type="predicted"/>
<dbReference type="PROSITE" id="PS50002">
    <property type="entry name" value="SH3"/>
    <property type="match status" value="1"/>
</dbReference>
<feature type="compositionally biased region" description="Polar residues" evidence="6">
    <location>
        <begin position="434"/>
        <end position="452"/>
    </location>
</feature>
<feature type="region of interest" description="Disordered" evidence="6">
    <location>
        <begin position="554"/>
        <end position="612"/>
    </location>
</feature>
<organism evidence="8 9">
    <name type="scientific">Umbelopsis vinacea</name>
    <dbReference type="NCBI Taxonomy" id="44442"/>
    <lineage>
        <taxon>Eukaryota</taxon>
        <taxon>Fungi</taxon>
        <taxon>Fungi incertae sedis</taxon>
        <taxon>Mucoromycota</taxon>
        <taxon>Mucoromycotina</taxon>
        <taxon>Umbelopsidomycetes</taxon>
        <taxon>Umbelopsidales</taxon>
        <taxon>Umbelopsidaceae</taxon>
        <taxon>Umbelopsis</taxon>
    </lineage>
</organism>
<dbReference type="AlphaFoldDB" id="A0A8H7Q0N3"/>
<keyword evidence="9" id="KW-1185">Reference proteome</keyword>
<feature type="region of interest" description="Disordered" evidence="6">
    <location>
        <begin position="334"/>
        <end position="366"/>
    </location>
</feature>
<evidence type="ECO:0000259" key="7">
    <source>
        <dbReference type="PROSITE" id="PS50002"/>
    </source>
</evidence>
<evidence type="ECO:0000256" key="1">
    <source>
        <dbReference type="ARBA" id="ARBA00004496"/>
    </source>
</evidence>
<evidence type="ECO:0000256" key="5">
    <source>
        <dbReference type="PROSITE-ProRule" id="PRU00192"/>
    </source>
</evidence>
<feature type="region of interest" description="Disordered" evidence="6">
    <location>
        <begin position="430"/>
        <end position="452"/>
    </location>
</feature>
<evidence type="ECO:0000313" key="8">
    <source>
        <dbReference type="EMBL" id="KAG2182884.1"/>
    </source>
</evidence>
<dbReference type="Gene3D" id="2.30.30.40">
    <property type="entry name" value="SH3 Domains"/>
    <property type="match status" value="1"/>
</dbReference>
<dbReference type="OrthoDB" id="27823at2759"/>
<dbReference type="PANTHER" id="PTHR23065">
    <property type="entry name" value="PROLINE-SERINE-THREONINE PHOSPHATASE INTERACTING PROTEIN 1"/>
    <property type="match status" value="1"/>
</dbReference>
<dbReference type="InterPro" id="IPR036028">
    <property type="entry name" value="SH3-like_dom_sf"/>
</dbReference>
<sequence length="684" mass="77052">MWLVCRVQSFQSTLSRFQISLANTMASAEVEVPTNFANNFWGSNDAGTEILRARMLSSKQTNEDLKAFYNTKYVLLQFSVYLPDLTLAALHEDFGKKLLKHSKMVIGKDETGTLRRLLDGIRDELEGVGQHNITLAQRIRNSLETPLQNFITDQRDQRKLVWTSNKETNNFTSIMYTRLVETEDTMLSKGDGIVYILRVIDIAIIYKSREKYYAECSKMLNLQNQLETCIAGREYERIKQKHEKSRLEVKTSGTSWHKEYQAACTGLKNVMRQWQNEWKVACDVKPPSYVDFFSETKDEPPKYSIANFAGRQNSKRLSTSAIPNSKSDQELKRASTQSLQSITQPLQRASSTRLSSSIERESRQLSNAGDEEIFIEDSAQGVLVPIVTKKTSSQIQSLESSRVQSLESSRVMNQASDDVFHTTERAKIHEYSDGESNATPSQSHPKQSFVTRLSRKLSQNLDRSFDHALEGLIYKMEKGRDVNDVEYSPTKTSARSNSYRRAPSPVKNTSSSSAASKNGRPISPYLPGGWPNNEPKVSLSTSAKIISERAGVIQSPSPSYSTGTAIGAKTSSIRDPRGSIKMNAPPSMRRSVVQQQSLLPQPPPSQEKQVASHDGGEPIICWAIALFNYHAKYDDDLTFERGDWFAITQMDQGGWYMAHAWNATDARWVGKYGYVPSNFLQPAK</sequence>
<feature type="region of interest" description="Disordered" evidence="6">
    <location>
        <begin position="484"/>
        <end position="529"/>
    </location>
</feature>
<dbReference type="SUPFAM" id="SSF50044">
    <property type="entry name" value="SH3-domain"/>
    <property type="match status" value="1"/>
</dbReference>
<keyword evidence="2 5" id="KW-0728">SH3 domain</keyword>
<dbReference type="Pfam" id="PF07653">
    <property type="entry name" value="SH3_2"/>
    <property type="match status" value="1"/>
</dbReference>
<name>A0A8H7Q0N3_9FUNG</name>
<keyword evidence="3" id="KW-0963">Cytoplasm</keyword>
<gene>
    <name evidence="8" type="ORF">INT44_005865</name>
</gene>
<feature type="compositionally biased region" description="Polar residues" evidence="6">
    <location>
        <begin position="554"/>
        <end position="571"/>
    </location>
</feature>
<evidence type="ECO:0000256" key="3">
    <source>
        <dbReference type="ARBA" id="ARBA00022490"/>
    </source>
</evidence>
<dbReference type="SMART" id="SM00326">
    <property type="entry name" value="SH3"/>
    <property type="match status" value="1"/>
</dbReference>
<dbReference type="GO" id="GO:0007010">
    <property type="term" value="P:cytoskeleton organization"/>
    <property type="evidence" value="ECO:0007669"/>
    <property type="project" value="TreeGrafter"/>
</dbReference>
<feature type="domain" description="SH3" evidence="7">
    <location>
        <begin position="618"/>
        <end position="684"/>
    </location>
</feature>
<dbReference type="GO" id="GO:0009898">
    <property type="term" value="C:cytoplasmic side of plasma membrane"/>
    <property type="evidence" value="ECO:0007669"/>
    <property type="project" value="TreeGrafter"/>
</dbReference>
<dbReference type="Proteomes" id="UP000612746">
    <property type="component" value="Unassembled WGS sequence"/>
</dbReference>
<dbReference type="GO" id="GO:0005543">
    <property type="term" value="F:phospholipid binding"/>
    <property type="evidence" value="ECO:0007669"/>
    <property type="project" value="TreeGrafter"/>
</dbReference>
<accession>A0A8H7Q0N3</accession>
<dbReference type="EMBL" id="JAEPRA010000007">
    <property type="protein sequence ID" value="KAG2182884.1"/>
    <property type="molecule type" value="Genomic_DNA"/>
</dbReference>
<dbReference type="SUPFAM" id="SSF103657">
    <property type="entry name" value="BAR/IMD domain-like"/>
    <property type="match status" value="1"/>
</dbReference>
<comment type="caution">
    <text evidence="8">The sequence shown here is derived from an EMBL/GenBank/DDBJ whole genome shotgun (WGS) entry which is preliminary data.</text>
</comment>
<evidence type="ECO:0000313" key="9">
    <source>
        <dbReference type="Proteomes" id="UP000612746"/>
    </source>
</evidence>
<evidence type="ECO:0000256" key="4">
    <source>
        <dbReference type="ARBA" id="ARBA00022553"/>
    </source>
</evidence>
<feature type="compositionally biased region" description="Polar residues" evidence="6">
    <location>
        <begin position="334"/>
        <end position="357"/>
    </location>
</feature>
<dbReference type="GO" id="GO:0120104">
    <property type="term" value="C:mitotic actomyosin contractile ring, proximal layer"/>
    <property type="evidence" value="ECO:0007669"/>
    <property type="project" value="TreeGrafter"/>
</dbReference>
<evidence type="ECO:0000256" key="2">
    <source>
        <dbReference type="ARBA" id="ARBA00022443"/>
    </source>
</evidence>